<reference evidence="1 2" key="1">
    <citation type="submission" date="2020-04" db="EMBL/GenBank/DDBJ databases">
        <title>FDA dAtabase for Regulatory Grade micrObial Sequences (FDA-ARGOS): Supporting development and validation of Infectious Disease Dx tests.</title>
        <authorList>
            <person name="Sciortino C."/>
            <person name="Tallon L."/>
            <person name="Sadzewicz L."/>
            <person name="Vavikolanu K."/>
            <person name="Mehta A."/>
            <person name="Aluvathingal J."/>
            <person name="Nadendla S."/>
            <person name="Nandy P."/>
            <person name="Geyer C."/>
            <person name="Yan Y."/>
            <person name="Sichtig H."/>
        </authorList>
    </citation>
    <scope>NUCLEOTIDE SEQUENCE [LARGE SCALE GENOMIC DNA]</scope>
    <source>
        <strain evidence="1 2">FDAARGOS_633</strain>
    </source>
</reference>
<protein>
    <submittedName>
        <fullName evidence="1">Uncharacterized protein</fullName>
    </submittedName>
</protein>
<name>A0A6H0ZQ87_9HYPH</name>
<dbReference type="RefSeq" id="WP_177319268.1">
    <property type="nucleotide sequence ID" value="NZ_CP050898.1"/>
</dbReference>
<sequence length="132" mass="14737">MTSVVALRHQANVSWPPDTVFISRYKKQPEMETANAPFFEARQRLFAHLATMIAYWRDVPEEQVLAGNPDGDPSEERLSGFLFSTLVALDGSAALPGFDLVPRDDDEWPTTSINADVELHALFPEGLIPPNR</sequence>
<dbReference type="Proteomes" id="UP000500870">
    <property type="component" value="Chromosome 1"/>
</dbReference>
<evidence type="ECO:0000313" key="2">
    <source>
        <dbReference type="Proteomes" id="UP000500870"/>
    </source>
</evidence>
<evidence type="ECO:0000313" key="1">
    <source>
        <dbReference type="EMBL" id="QIX22383.1"/>
    </source>
</evidence>
<accession>A0A6H0ZQ87</accession>
<proteinExistence type="predicted"/>
<gene>
    <name evidence="1" type="ORF">FOB41_15130</name>
</gene>
<dbReference type="AlphaFoldDB" id="A0A6H0ZQ87"/>
<organism evidence="1 2">
    <name type="scientific">Agrobacterium pusense</name>
    <dbReference type="NCBI Taxonomy" id="648995"/>
    <lineage>
        <taxon>Bacteria</taxon>
        <taxon>Pseudomonadati</taxon>
        <taxon>Pseudomonadota</taxon>
        <taxon>Alphaproteobacteria</taxon>
        <taxon>Hyphomicrobiales</taxon>
        <taxon>Rhizobiaceae</taxon>
        <taxon>Rhizobium/Agrobacterium group</taxon>
        <taxon>Agrobacterium</taxon>
    </lineage>
</organism>
<dbReference type="EMBL" id="CP050898">
    <property type="protein sequence ID" value="QIX22383.1"/>
    <property type="molecule type" value="Genomic_DNA"/>
</dbReference>